<dbReference type="NCBIfam" id="TIGR00049">
    <property type="entry name" value="iron-sulfur cluster assembly accessory protein"/>
    <property type="match status" value="1"/>
</dbReference>
<organism evidence="8 9">
    <name type="scientific">Fraxinus pennsylvanica</name>
    <dbReference type="NCBI Taxonomy" id="56036"/>
    <lineage>
        <taxon>Eukaryota</taxon>
        <taxon>Viridiplantae</taxon>
        <taxon>Streptophyta</taxon>
        <taxon>Embryophyta</taxon>
        <taxon>Tracheophyta</taxon>
        <taxon>Spermatophyta</taxon>
        <taxon>Magnoliopsida</taxon>
        <taxon>eudicotyledons</taxon>
        <taxon>Gunneridae</taxon>
        <taxon>Pentapetalae</taxon>
        <taxon>asterids</taxon>
        <taxon>lamiids</taxon>
        <taxon>Lamiales</taxon>
        <taxon>Oleaceae</taxon>
        <taxon>Oleeae</taxon>
        <taxon>Fraxinus</taxon>
    </lineage>
</organism>
<gene>
    <name evidence="8" type="ORF">FPE_LOCUS27651</name>
</gene>
<evidence type="ECO:0000256" key="6">
    <source>
        <dbReference type="SAM" id="MobiDB-lite"/>
    </source>
</evidence>
<dbReference type="SUPFAM" id="SSF89360">
    <property type="entry name" value="HesB-like domain"/>
    <property type="match status" value="1"/>
</dbReference>
<reference evidence="8" key="1">
    <citation type="submission" date="2023-05" db="EMBL/GenBank/DDBJ databases">
        <authorList>
            <person name="Huff M."/>
        </authorList>
    </citation>
    <scope>NUCLEOTIDE SEQUENCE</scope>
</reference>
<dbReference type="InterPro" id="IPR016092">
    <property type="entry name" value="ATAP"/>
</dbReference>
<name>A0AAD2E9Z6_9LAMI</name>
<accession>A0AAD2E9Z6</accession>
<evidence type="ECO:0000313" key="9">
    <source>
        <dbReference type="Proteomes" id="UP000834106"/>
    </source>
</evidence>
<dbReference type="PANTHER" id="PTHR43011">
    <property type="entry name" value="IRON-SULFUR CLUSTER ASSEMBLY 2 HOMOLOG, MITOCHONDRIAL"/>
    <property type="match status" value="1"/>
</dbReference>
<dbReference type="GO" id="GO:0005506">
    <property type="term" value="F:iron ion binding"/>
    <property type="evidence" value="ECO:0007669"/>
    <property type="project" value="TreeGrafter"/>
</dbReference>
<comment type="subcellular location">
    <subcellularLocation>
        <location evidence="1">Mitochondrion</location>
    </subcellularLocation>
</comment>
<dbReference type="PANTHER" id="PTHR43011:SF1">
    <property type="entry name" value="IRON-SULFUR CLUSTER ASSEMBLY 2 HOMOLOG, MITOCHONDRIAL"/>
    <property type="match status" value="1"/>
</dbReference>
<keyword evidence="3" id="KW-0479">Metal-binding</keyword>
<evidence type="ECO:0000256" key="4">
    <source>
        <dbReference type="ARBA" id="ARBA00023004"/>
    </source>
</evidence>
<evidence type="ECO:0000256" key="2">
    <source>
        <dbReference type="ARBA" id="ARBA00006718"/>
    </source>
</evidence>
<dbReference type="FunFam" id="2.60.300.12:FF:000006">
    <property type="entry name" value="Iron-sulfur cluster assembly 2 mitochondrial"/>
    <property type="match status" value="1"/>
</dbReference>
<dbReference type="GO" id="GO:0051537">
    <property type="term" value="F:2 iron, 2 sulfur cluster binding"/>
    <property type="evidence" value="ECO:0007669"/>
    <property type="project" value="TreeGrafter"/>
</dbReference>
<sequence length="266" mass="29877">MTTSSQSLFRRLTPYFSARIRQNYRLLSSAPASSSALREPQPTPSSSESHSLDVVHLTDSCVRRMKELQASEANGKLLRLSIEAGGCSGFQYNFLLDDKTNDEDRIFERDGVKLVVDNISYDFVKGATIDYVEELIRSAFQVSANPSAVGGCSCKSSFMDISVYVSFTLYRLSFEFRGNCLSIRVIYMEAIPYRPDPSSQPLTFHMRNPILILSCRFSSVSIASLLFQNYASNPSDLDSLTMAALIRGQFYTTLCLVLRFGFKFRV</sequence>
<evidence type="ECO:0000256" key="1">
    <source>
        <dbReference type="ARBA" id="ARBA00004173"/>
    </source>
</evidence>
<protein>
    <recommendedName>
        <fullName evidence="7">Core domain-containing protein</fullName>
    </recommendedName>
</protein>
<dbReference type="InterPro" id="IPR035903">
    <property type="entry name" value="HesB-like_dom_sf"/>
</dbReference>
<feature type="region of interest" description="Disordered" evidence="6">
    <location>
        <begin position="31"/>
        <end position="52"/>
    </location>
</feature>
<dbReference type="Pfam" id="PF01521">
    <property type="entry name" value="Fe-S_biosyn"/>
    <property type="match status" value="1"/>
</dbReference>
<dbReference type="Proteomes" id="UP000834106">
    <property type="component" value="Chromosome 17"/>
</dbReference>
<keyword evidence="4" id="KW-0408">Iron</keyword>
<feature type="domain" description="Core" evidence="7">
    <location>
        <begin position="55"/>
        <end position="155"/>
    </location>
</feature>
<evidence type="ECO:0000256" key="5">
    <source>
        <dbReference type="ARBA" id="ARBA00023128"/>
    </source>
</evidence>
<dbReference type="Gene3D" id="2.60.300.12">
    <property type="entry name" value="HesB-like domain"/>
    <property type="match status" value="1"/>
</dbReference>
<evidence type="ECO:0000313" key="8">
    <source>
        <dbReference type="EMBL" id="CAI9780221.1"/>
    </source>
</evidence>
<keyword evidence="9" id="KW-1185">Reference proteome</keyword>
<keyword evidence="5" id="KW-0496">Mitochondrion</keyword>
<evidence type="ECO:0000259" key="7">
    <source>
        <dbReference type="Pfam" id="PF01521"/>
    </source>
</evidence>
<dbReference type="GO" id="GO:0120510">
    <property type="term" value="C:mitochondrial [4Fe-4S] assembly complex"/>
    <property type="evidence" value="ECO:0007669"/>
    <property type="project" value="UniProtKB-ARBA"/>
</dbReference>
<dbReference type="AlphaFoldDB" id="A0AAD2E9Z6"/>
<dbReference type="InterPro" id="IPR000361">
    <property type="entry name" value="ATAP_core_dom"/>
</dbReference>
<evidence type="ECO:0000256" key="3">
    <source>
        <dbReference type="ARBA" id="ARBA00022723"/>
    </source>
</evidence>
<comment type="similarity">
    <text evidence="2">Belongs to the HesB/IscA family.</text>
</comment>
<proteinExistence type="inferred from homology"/>
<dbReference type="GO" id="GO:0051539">
    <property type="term" value="F:4 iron, 4 sulfur cluster binding"/>
    <property type="evidence" value="ECO:0007669"/>
    <property type="project" value="TreeGrafter"/>
</dbReference>
<dbReference type="GO" id="GO:0016226">
    <property type="term" value="P:iron-sulfur cluster assembly"/>
    <property type="evidence" value="ECO:0007669"/>
    <property type="project" value="InterPro"/>
</dbReference>
<dbReference type="EMBL" id="OU503052">
    <property type="protein sequence ID" value="CAI9780221.1"/>
    <property type="molecule type" value="Genomic_DNA"/>
</dbReference>